<dbReference type="Proteomes" id="UP000036406">
    <property type="component" value="Chromosome"/>
</dbReference>
<dbReference type="STRING" id="330734.ABA45_02535"/>
<keyword evidence="2" id="KW-1185">Reference proteome</keyword>
<dbReference type="RefSeq" id="WP_048384210.1">
    <property type="nucleotide sequence ID" value="NZ_CP011494.1"/>
</dbReference>
<dbReference type="InterPro" id="IPR012659">
    <property type="entry name" value="CHP02444"/>
</dbReference>
<sequence length="186" mass="20161">METAPDDITVIPQTAASLALPAVLQTDTELWSFALSCWQKPGVASACLSLQQQGWSVTRILCAAWQANQHRTYSGLEAVTVTEWRNRVTVALRDIKRALPKESGSCYNLRAGVARLELEAERVELALAWQTLNTQTEEPAMQDRNILIIGNLTAAAPCADSARAAASDIHQLASVLTFSRPGAQST</sequence>
<dbReference type="AlphaFoldDB" id="A0A0H4I0S6"/>
<gene>
    <name evidence="1" type="ORF">ABA45_02535</name>
</gene>
<dbReference type="Pfam" id="PF09523">
    <property type="entry name" value="DUF2390"/>
    <property type="match status" value="1"/>
</dbReference>
<dbReference type="KEGG" id="mpq:ABA45_02535"/>
<accession>A0A0H4I0S6</accession>
<evidence type="ECO:0008006" key="3">
    <source>
        <dbReference type="Google" id="ProtNLM"/>
    </source>
</evidence>
<protein>
    <recommendedName>
        <fullName evidence="3">TIGR02444 family protein</fullName>
    </recommendedName>
</protein>
<dbReference type="EMBL" id="CP011494">
    <property type="protein sequence ID" value="AKO51433.1"/>
    <property type="molecule type" value="Genomic_DNA"/>
</dbReference>
<evidence type="ECO:0000313" key="1">
    <source>
        <dbReference type="EMBL" id="AKO51433.1"/>
    </source>
</evidence>
<dbReference type="NCBIfam" id="TIGR02444">
    <property type="entry name" value="TIGR02444 family protein"/>
    <property type="match status" value="1"/>
</dbReference>
<organism evidence="1 2">
    <name type="scientific">Marinobacter psychrophilus</name>
    <dbReference type="NCBI Taxonomy" id="330734"/>
    <lineage>
        <taxon>Bacteria</taxon>
        <taxon>Pseudomonadati</taxon>
        <taxon>Pseudomonadota</taxon>
        <taxon>Gammaproteobacteria</taxon>
        <taxon>Pseudomonadales</taxon>
        <taxon>Marinobacteraceae</taxon>
        <taxon>Marinobacter</taxon>
    </lineage>
</organism>
<proteinExistence type="predicted"/>
<dbReference type="PATRIC" id="fig|330734.3.peg.570"/>
<name>A0A0H4I0S6_9GAMM</name>
<evidence type="ECO:0000313" key="2">
    <source>
        <dbReference type="Proteomes" id="UP000036406"/>
    </source>
</evidence>
<reference evidence="1 2" key="1">
    <citation type="submission" date="2015-05" db="EMBL/GenBank/DDBJ databases">
        <title>Complete genome of Marinobacter psychrophilus strain 20041T isolated from sea-ice of the Canadian Basin.</title>
        <authorList>
            <person name="Song L."/>
            <person name="Ren L."/>
            <person name="Yu Y."/>
            <person name="Wang X."/>
        </authorList>
    </citation>
    <scope>NUCLEOTIDE SEQUENCE [LARGE SCALE GENOMIC DNA]</scope>
    <source>
        <strain evidence="1 2">20041</strain>
    </source>
</reference>